<evidence type="ECO:0008006" key="3">
    <source>
        <dbReference type="Google" id="ProtNLM"/>
    </source>
</evidence>
<reference evidence="1 2" key="1">
    <citation type="submission" date="2023-08" db="EMBL/GenBank/DDBJ databases">
        <title>Achromobacter seleniivolatilans sp. nov., isolated from seleniferous soil.</title>
        <authorList>
            <person name="Zhang S."/>
            <person name="Li K."/>
            <person name="Peng J."/>
            <person name="Zhao Q."/>
            <person name="Wang H."/>
            <person name="Guo Y."/>
        </authorList>
    </citation>
    <scope>NUCLEOTIDE SEQUENCE [LARGE SCALE GENOMIC DNA]</scope>
    <source>
        <strain evidence="1 2">R39</strain>
    </source>
</reference>
<accession>A0ABY9M8K4</accession>
<name>A0ABY9M8K4_9BURK</name>
<dbReference type="RefSeq" id="WP_306950682.1">
    <property type="nucleotide sequence ID" value="NZ_CP132976.1"/>
</dbReference>
<evidence type="ECO:0000313" key="2">
    <source>
        <dbReference type="Proteomes" id="UP001234798"/>
    </source>
</evidence>
<sequence>MTEAQERPILFNGAMVRALVAGTKTQTRRVVKLPHNNPLGQWEPTTIGGPGVRFSNGTHAPAQAAIWHTRTGDALLCPYGQPGDRLWVREAFRFAASLDPLSPNSVGEKALDAGYSKPWAPTQFEADGSRAGAWCGFDTPPAATIPGKLRPGIHMPRWACRLVLELTGIRIERLQAISEADALAEGVTIQDRHTRQHVANDIAHPAGRAFRDMWCDINGVSAWSSNPWVWVVDFRRLVDGKEL</sequence>
<dbReference type="EMBL" id="CP132976">
    <property type="protein sequence ID" value="WMD23341.1"/>
    <property type="molecule type" value="Genomic_DNA"/>
</dbReference>
<protein>
    <recommendedName>
        <fullName evidence="3">Phage-related protein</fullName>
    </recommendedName>
</protein>
<organism evidence="1 2">
    <name type="scientific">Achromobacter seleniivolatilans</name>
    <dbReference type="NCBI Taxonomy" id="3047478"/>
    <lineage>
        <taxon>Bacteria</taxon>
        <taxon>Pseudomonadati</taxon>
        <taxon>Pseudomonadota</taxon>
        <taxon>Betaproteobacteria</taxon>
        <taxon>Burkholderiales</taxon>
        <taxon>Alcaligenaceae</taxon>
        <taxon>Achromobacter</taxon>
    </lineage>
</organism>
<dbReference type="Proteomes" id="UP001234798">
    <property type="component" value="Chromosome"/>
</dbReference>
<keyword evidence="2" id="KW-1185">Reference proteome</keyword>
<proteinExistence type="predicted"/>
<evidence type="ECO:0000313" key="1">
    <source>
        <dbReference type="EMBL" id="WMD23341.1"/>
    </source>
</evidence>
<gene>
    <name evidence="1" type="ORF">RAS12_13510</name>
</gene>